<reference evidence="1" key="1">
    <citation type="submission" date="2018-02" db="EMBL/GenBank/DDBJ databases">
        <title>Rhizophora mucronata_Transcriptome.</title>
        <authorList>
            <person name="Meera S.P."/>
            <person name="Sreeshan A."/>
            <person name="Augustine A."/>
        </authorList>
    </citation>
    <scope>NUCLEOTIDE SEQUENCE</scope>
    <source>
        <tissue evidence="1">Leaf</tissue>
    </source>
</reference>
<proteinExistence type="predicted"/>
<protein>
    <submittedName>
        <fullName evidence="1">Uncharacterized protein</fullName>
    </submittedName>
</protein>
<accession>A0A2P2IPU6</accession>
<dbReference type="AlphaFoldDB" id="A0A2P2IPU6"/>
<evidence type="ECO:0000313" key="1">
    <source>
        <dbReference type="EMBL" id="MBW83222.1"/>
    </source>
</evidence>
<dbReference type="EMBL" id="GGEC01002739">
    <property type="protein sequence ID" value="MBW83222.1"/>
    <property type="molecule type" value="Transcribed_RNA"/>
</dbReference>
<organism evidence="1">
    <name type="scientific">Rhizophora mucronata</name>
    <name type="common">Asiatic mangrove</name>
    <dbReference type="NCBI Taxonomy" id="61149"/>
    <lineage>
        <taxon>Eukaryota</taxon>
        <taxon>Viridiplantae</taxon>
        <taxon>Streptophyta</taxon>
        <taxon>Embryophyta</taxon>
        <taxon>Tracheophyta</taxon>
        <taxon>Spermatophyta</taxon>
        <taxon>Magnoliopsida</taxon>
        <taxon>eudicotyledons</taxon>
        <taxon>Gunneridae</taxon>
        <taxon>Pentapetalae</taxon>
        <taxon>rosids</taxon>
        <taxon>fabids</taxon>
        <taxon>Malpighiales</taxon>
        <taxon>Rhizophoraceae</taxon>
        <taxon>Rhizophora</taxon>
    </lineage>
</organism>
<sequence>MVYPGLLRLGEQEIDPWVISCRQLKHMAGGTTLECTSTWAAVCSAIFAISLAVEPFLHYLCNACLYTQKVLLFFLFDLNCYP</sequence>
<name>A0A2P2IPU6_RHIMU</name>